<evidence type="ECO:0000313" key="1">
    <source>
        <dbReference type="EMBL" id="KAI9902115.1"/>
    </source>
</evidence>
<proteinExistence type="predicted"/>
<name>A0ACC0V6W1_9HYPO</name>
<sequence>MTDTAEKHAPPPSASVVQKLHAWGSSGVPPSVLATLTIALHLRPRQPMALVLFPGPLFFATYLNLAGYTTGAAGVSAAWSGLYALMALRRKQGFRQKFLSARGGLRGAAVAMGVVNAVAGGWRYATGSWEEDERERVDGNRWG</sequence>
<comment type="caution">
    <text evidence="1">The sequence shown here is derived from an EMBL/GenBank/DDBJ whole genome shotgun (WGS) entry which is preliminary data.</text>
</comment>
<dbReference type="EMBL" id="CM047942">
    <property type="protein sequence ID" value="KAI9902115.1"/>
    <property type="molecule type" value="Genomic_DNA"/>
</dbReference>
<evidence type="ECO:0000313" key="2">
    <source>
        <dbReference type="Proteomes" id="UP001163324"/>
    </source>
</evidence>
<accession>A0ACC0V6W1</accession>
<protein>
    <submittedName>
        <fullName evidence="1">Uncharacterized protein</fullName>
    </submittedName>
</protein>
<keyword evidence="2" id="KW-1185">Reference proteome</keyword>
<reference evidence="1" key="1">
    <citation type="submission" date="2022-10" db="EMBL/GenBank/DDBJ databases">
        <title>Complete Genome of Trichothecium roseum strain YXFP-22015, a Plant Pathogen Isolated from Citrus.</title>
        <authorList>
            <person name="Wang Y."/>
            <person name="Zhu L."/>
        </authorList>
    </citation>
    <scope>NUCLEOTIDE SEQUENCE</scope>
    <source>
        <strain evidence="1">YXFP-22015</strain>
    </source>
</reference>
<dbReference type="Proteomes" id="UP001163324">
    <property type="component" value="Chromosome 3"/>
</dbReference>
<gene>
    <name evidence="1" type="ORF">N3K66_003932</name>
</gene>
<organism evidence="1 2">
    <name type="scientific">Trichothecium roseum</name>
    <dbReference type="NCBI Taxonomy" id="47278"/>
    <lineage>
        <taxon>Eukaryota</taxon>
        <taxon>Fungi</taxon>
        <taxon>Dikarya</taxon>
        <taxon>Ascomycota</taxon>
        <taxon>Pezizomycotina</taxon>
        <taxon>Sordariomycetes</taxon>
        <taxon>Hypocreomycetidae</taxon>
        <taxon>Hypocreales</taxon>
        <taxon>Hypocreales incertae sedis</taxon>
        <taxon>Trichothecium</taxon>
    </lineage>
</organism>